<dbReference type="EMBL" id="BAAAMN010000026">
    <property type="protein sequence ID" value="GAA2035750.1"/>
    <property type="molecule type" value="Genomic_DNA"/>
</dbReference>
<keyword evidence="3" id="KW-1185">Reference proteome</keyword>
<evidence type="ECO:0008006" key="4">
    <source>
        <dbReference type="Google" id="ProtNLM"/>
    </source>
</evidence>
<protein>
    <recommendedName>
        <fullName evidence="4">PAC2 family protein</fullName>
    </recommendedName>
</protein>
<evidence type="ECO:0000313" key="2">
    <source>
        <dbReference type="EMBL" id="GAA2035750.1"/>
    </source>
</evidence>
<dbReference type="InterPro" id="IPR038389">
    <property type="entry name" value="PSMG2_sf"/>
</dbReference>
<sequence length="389" mass="43219">MLDPIDLIHMSSSARELISGTSQSKHTENHDTPAIHGLDLLVVFSGYLDAGSVSTQLENVLLERLDYQRIATFDTDQLLDYRARRPHLRFDGRQFRDYDAPQLELHLLKDQMQQPFLMLSGPEPDYQWDRFVAAAMLLIDQLDVGVVTFIDAMPLPVPHTRPLGVTTHGNAEELLEGLATWSPKGRIAAGAAQLLELRAAEAGRTVSGYTLHVPHYLADATYPQAAVAALEYIGAAMGLMLPSEELRESGRDVEQQITAQVQNRPEIATMLGRLEEQFDQYAEEHQARSLLLNADEQMPDADEIGSAVESYLSDHVQQDEAGLDDDDRDALEYTGTLNKNKLAQDPMHPSRADVEPDVVWFVVDESDTEPGDDEAAETDDPDEADEDSD</sequence>
<gene>
    <name evidence="2" type="ORF">GCM10009720_15370</name>
</gene>
<dbReference type="Gene3D" id="3.40.50.10900">
    <property type="entry name" value="PAC-like subunit"/>
    <property type="match status" value="1"/>
</dbReference>
<feature type="region of interest" description="Disordered" evidence="1">
    <location>
        <begin position="337"/>
        <end position="389"/>
    </location>
</feature>
<proteinExistence type="predicted"/>
<dbReference type="InterPro" id="IPR019151">
    <property type="entry name" value="Proteasome_assmbl_chaperone_2"/>
</dbReference>
<organism evidence="2 3">
    <name type="scientific">Yaniella flava</name>
    <dbReference type="NCBI Taxonomy" id="287930"/>
    <lineage>
        <taxon>Bacteria</taxon>
        <taxon>Bacillati</taxon>
        <taxon>Actinomycetota</taxon>
        <taxon>Actinomycetes</taxon>
        <taxon>Micrococcales</taxon>
        <taxon>Micrococcaceae</taxon>
        <taxon>Yaniella</taxon>
    </lineage>
</organism>
<feature type="compositionally biased region" description="Acidic residues" evidence="1">
    <location>
        <begin position="364"/>
        <end position="389"/>
    </location>
</feature>
<name>A0ABP5FZA7_9MICC</name>
<dbReference type="Gene3D" id="1.10.287.100">
    <property type="match status" value="1"/>
</dbReference>
<dbReference type="SUPFAM" id="SSF159659">
    <property type="entry name" value="Cgl1923-like"/>
    <property type="match status" value="1"/>
</dbReference>
<dbReference type="RefSeq" id="WP_343957206.1">
    <property type="nucleotide sequence ID" value="NZ_BAAAMN010000026.1"/>
</dbReference>
<evidence type="ECO:0000256" key="1">
    <source>
        <dbReference type="SAM" id="MobiDB-lite"/>
    </source>
</evidence>
<dbReference type="Proteomes" id="UP001501461">
    <property type="component" value="Unassembled WGS sequence"/>
</dbReference>
<accession>A0ABP5FZA7</accession>
<reference evidence="3" key="1">
    <citation type="journal article" date="2019" name="Int. J. Syst. Evol. Microbiol.">
        <title>The Global Catalogue of Microorganisms (GCM) 10K type strain sequencing project: providing services to taxonomists for standard genome sequencing and annotation.</title>
        <authorList>
            <consortium name="The Broad Institute Genomics Platform"/>
            <consortium name="The Broad Institute Genome Sequencing Center for Infectious Disease"/>
            <person name="Wu L."/>
            <person name="Ma J."/>
        </authorList>
    </citation>
    <scope>NUCLEOTIDE SEQUENCE [LARGE SCALE GENOMIC DNA]</scope>
    <source>
        <strain evidence="3">JCM 13595</strain>
    </source>
</reference>
<dbReference type="Pfam" id="PF09754">
    <property type="entry name" value="PAC2"/>
    <property type="match status" value="1"/>
</dbReference>
<evidence type="ECO:0000313" key="3">
    <source>
        <dbReference type="Proteomes" id="UP001501461"/>
    </source>
</evidence>
<comment type="caution">
    <text evidence="2">The sequence shown here is derived from an EMBL/GenBank/DDBJ whole genome shotgun (WGS) entry which is preliminary data.</text>
</comment>